<dbReference type="PANTHER" id="PTHR10094:SF25">
    <property type="entry name" value="SCP2 STEROL-BINDING DOMAIN-CONTAINING PROTEIN 1"/>
    <property type="match status" value="1"/>
</dbReference>
<accession>A0ABV7T1E8</accession>
<dbReference type="Gene3D" id="3.30.1050.10">
    <property type="entry name" value="SCP2 sterol-binding domain"/>
    <property type="match status" value="1"/>
</dbReference>
<protein>
    <submittedName>
        <fullName evidence="2">SCP2 sterol-binding domain-containing protein</fullName>
    </submittedName>
</protein>
<dbReference type="Proteomes" id="UP001595630">
    <property type="component" value="Unassembled WGS sequence"/>
</dbReference>
<reference evidence="3" key="1">
    <citation type="journal article" date="2019" name="Int. J. Syst. Evol. Microbiol.">
        <title>The Global Catalogue of Microorganisms (GCM) 10K type strain sequencing project: providing services to taxonomists for standard genome sequencing and annotation.</title>
        <authorList>
            <consortium name="The Broad Institute Genomics Platform"/>
            <consortium name="The Broad Institute Genome Sequencing Center for Infectious Disease"/>
            <person name="Wu L."/>
            <person name="Ma J."/>
        </authorList>
    </citation>
    <scope>NUCLEOTIDE SEQUENCE [LARGE SCALE GENOMIC DNA]</scope>
    <source>
        <strain evidence="3">KCTC 42447</strain>
    </source>
</reference>
<dbReference type="SUPFAM" id="SSF55718">
    <property type="entry name" value="SCP-like"/>
    <property type="match status" value="1"/>
</dbReference>
<evidence type="ECO:0000313" key="3">
    <source>
        <dbReference type="Proteomes" id="UP001595630"/>
    </source>
</evidence>
<dbReference type="InterPro" id="IPR003033">
    <property type="entry name" value="SCP2_sterol-bd_dom"/>
</dbReference>
<feature type="domain" description="SCP2" evidence="1">
    <location>
        <begin position="16"/>
        <end position="102"/>
    </location>
</feature>
<comment type="caution">
    <text evidence="2">The sequence shown here is derived from an EMBL/GenBank/DDBJ whole genome shotgun (WGS) entry which is preliminary data.</text>
</comment>
<evidence type="ECO:0000313" key="2">
    <source>
        <dbReference type="EMBL" id="MFC3606989.1"/>
    </source>
</evidence>
<dbReference type="EMBL" id="JBHRXZ010000012">
    <property type="protein sequence ID" value="MFC3606989.1"/>
    <property type="molecule type" value="Genomic_DNA"/>
</dbReference>
<evidence type="ECO:0000259" key="1">
    <source>
        <dbReference type="Pfam" id="PF02036"/>
    </source>
</evidence>
<name>A0ABV7T1E8_9GAMM</name>
<dbReference type="PANTHER" id="PTHR10094">
    <property type="entry name" value="STEROL CARRIER PROTEIN 2 SCP-2 FAMILY PROTEIN"/>
    <property type="match status" value="1"/>
</dbReference>
<dbReference type="RefSeq" id="WP_386361562.1">
    <property type="nucleotide sequence ID" value="NZ_JBHRXZ010000012.1"/>
</dbReference>
<dbReference type="InterPro" id="IPR036527">
    <property type="entry name" value="SCP2_sterol-bd_dom_sf"/>
</dbReference>
<keyword evidence="3" id="KW-1185">Reference proteome</keyword>
<dbReference type="Pfam" id="PF02036">
    <property type="entry name" value="SCP2"/>
    <property type="match status" value="1"/>
</dbReference>
<proteinExistence type="predicted"/>
<gene>
    <name evidence="2" type="ORF">ACFOMF_04230</name>
</gene>
<organism evidence="2 3">
    <name type="scientific">Stutzerimonas tarimensis</name>
    <dbReference type="NCBI Taxonomy" id="1507735"/>
    <lineage>
        <taxon>Bacteria</taxon>
        <taxon>Pseudomonadati</taxon>
        <taxon>Pseudomonadota</taxon>
        <taxon>Gammaproteobacteria</taxon>
        <taxon>Pseudomonadales</taxon>
        <taxon>Pseudomonadaceae</taxon>
        <taxon>Stutzerimonas</taxon>
    </lineage>
</organism>
<sequence>MSDTGDILQKMQSRFNPSAAAGLDLVYQFNITDADNYHIIIKDGTCDLQAGVSDAADVTLITDKATMKEIISGETSGMQAFMSGRLRTEGDMMQALKLGDIFPS</sequence>